<protein>
    <submittedName>
        <fullName evidence="2">Uncharacterized protein</fullName>
    </submittedName>
</protein>
<organism evidence="2 3">
    <name type="scientific">Marasmiellus scandens</name>
    <dbReference type="NCBI Taxonomy" id="2682957"/>
    <lineage>
        <taxon>Eukaryota</taxon>
        <taxon>Fungi</taxon>
        <taxon>Dikarya</taxon>
        <taxon>Basidiomycota</taxon>
        <taxon>Agaricomycotina</taxon>
        <taxon>Agaricomycetes</taxon>
        <taxon>Agaricomycetidae</taxon>
        <taxon>Agaricales</taxon>
        <taxon>Marasmiineae</taxon>
        <taxon>Omphalotaceae</taxon>
        <taxon>Marasmiellus</taxon>
    </lineage>
</organism>
<feature type="compositionally biased region" description="Low complexity" evidence="1">
    <location>
        <begin position="164"/>
        <end position="179"/>
    </location>
</feature>
<evidence type="ECO:0000313" key="2">
    <source>
        <dbReference type="EMBL" id="KAK7471136.1"/>
    </source>
</evidence>
<comment type="caution">
    <text evidence="2">The sequence shown here is derived from an EMBL/GenBank/DDBJ whole genome shotgun (WGS) entry which is preliminary data.</text>
</comment>
<accession>A0ABR1K8D4</accession>
<evidence type="ECO:0000313" key="3">
    <source>
        <dbReference type="Proteomes" id="UP001498398"/>
    </source>
</evidence>
<feature type="compositionally biased region" description="Polar residues" evidence="1">
    <location>
        <begin position="645"/>
        <end position="656"/>
    </location>
</feature>
<feature type="region of interest" description="Disordered" evidence="1">
    <location>
        <begin position="1041"/>
        <end position="1103"/>
    </location>
</feature>
<evidence type="ECO:0000256" key="1">
    <source>
        <dbReference type="SAM" id="MobiDB-lite"/>
    </source>
</evidence>
<feature type="region of interest" description="Disordered" evidence="1">
    <location>
        <begin position="1"/>
        <end position="317"/>
    </location>
</feature>
<feature type="compositionally biased region" description="Acidic residues" evidence="1">
    <location>
        <begin position="119"/>
        <end position="129"/>
    </location>
</feature>
<dbReference type="InterPro" id="IPR011032">
    <property type="entry name" value="GroES-like_sf"/>
</dbReference>
<feature type="compositionally biased region" description="Low complexity" evidence="1">
    <location>
        <begin position="414"/>
        <end position="426"/>
    </location>
</feature>
<feature type="compositionally biased region" description="Polar residues" evidence="1">
    <location>
        <begin position="44"/>
        <end position="56"/>
    </location>
</feature>
<feature type="compositionally biased region" description="Low complexity" evidence="1">
    <location>
        <begin position="767"/>
        <end position="795"/>
    </location>
</feature>
<dbReference type="Proteomes" id="UP001498398">
    <property type="component" value="Unassembled WGS sequence"/>
</dbReference>
<feature type="compositionally biased region" description="Polar residues" evidence="1">
    <location>
        <begin position="180"/>
        <end position="201"/>
    </location>
</feature>
<gene>
    <name evidence="2" type="ORF">VKT23_002548</name>
</gene>
<feature type="region of interest" description="Disordered" evidence="1">
    <location>
        <begin position="337"/>
        <end position="395"/>
    </location>
</feature>
<proteinExistence type="predicted"/>
<name>A0ABR1K8D4_9AGAR</name>
<feature type="compositionally biased region" description="Basic and acidic residues" evidence="1">
    <location>
        <begin position="1057"/>
        <end position="1084"/>
    </location>
</feature>
<feature type="compositionally biased region" description="Low complexity" evidence="1">
    <location>
        <begin position="630"/>
        <end position="644"/>
    </location>
</feature>
<feature type="compositionally biased region" description="Basic and acidic residues" evidence="1">
    <location>
        <begin position="225"/>
        <end position="255"/>
    </location>
</feature>
<feature type="region of interest" description="Disordered" evidence="1">
    <location>
        <begin position="408"/>
        <end position="441"/>
    </location>
</feature>
<dbReference type="InterPro" id="IPR050700">
    <property type="entry name" value="YIM1/Zinc_Alcohol_DH_Fams"/>
</dbReference>
<keyword evidence="3" id="KW-1185">Reference proteome</keyword>
<dbReference type="Gene3D" id="3.90.180.10">
    <property type="entry name" value="Medium-chain alcohol dehydrogenases, catalytic domain"/>
    <property type="match status" value="1"/>
</dbReference>
<dbReference type="SUPFAM" id="SSF50129">
    <property type="entry name" value="GroES-like"/>
    <property type="match status" value="1"/>
</dbReference>
<feature type="compositionally biased region" description="Polar residues" evidence="1">
    <location>
        <begin position="135"/>
        <end position="150"/>
    </location>
</feature>
<feature type="region of interest" description="Disordered" evidence="1">
    <location>
        <begin position="630"/>
        <end position="660"/>
    </location>
</feature>
<dbReference type="PANTHER" id="PTHR11695">
    <property type="entry name" value="ALCOHOL DEHYDROGENASE RELATED"/>
    <property type="match status" value="1"/>
</dbReference>
<feature type="region of interest" description="Disordered" evidence="1">
    <location>
        <begin position="909"/>
        <end position="932"/>
    </location>
</feature>
<feature type="compositionally biased region" description="Polar residues" evidence="1">
    <location>
        <begin position="79"/>
        <end position="92"/>
    </location>
</feature>
<dbReference type="PANTHER" id="PTHR11695:SF294">
    <property type="entry name" value="RETICULON-4-INTERACTING PROTEIN 1, MITOCHONDRIAL"/>
    <property type="match status" value="1"/>
</dbReference>
<feature type="region of interest" description="Disordered" evidence="1">
    <location>
        <begin position="759"/>
        <end position="814"/>
    </location>
</feature>
<feature type="compositionally biased region" description="Low complexity" evidence="1">
    <location>
        <begin position="271"/>
        <end position="296"/>
    </location>
</feature>
<reference evidence="2 3" key="1">
    <citation type="submission" date="2024-01" db="EMBL/GenBank/DDBJ databases">
        <title>A draft genome for the cacao thread blight pathogen Marasmiellus scandens.</title>
        <authorList>
            <person name="Baruah I.K."/>
            <person name="Leung J."/>
            <person name="Bukari Y."/>
            <person name="Amoako-Attah I."/>
            <person name="Meinhardt L.W."/>
            <person name="Bailey B.A."/>
            <person name="Cohen S.P."/>
        </authorList>
    </citation>
    <scope>NUCLEOTIDE SEQUENCE [LARGE SCALE GENOMIC DNA]</scope>
    <source>
        <strain evidence="2 3">GH-19</strain>
    </source>
</reference>
<feature type="region of interest" description="Disordered" evidence="1">
    <location>
        <begin position="1116"/>
        <end position="1147"/>
    </location>
</feature>
<dbReference type="EMBL" id="JBANRG010000002">
    <property type="protein sequence ID" value="KAK7471136.1"/>
    <property type="molecule type" value="Genomic_DNA"/>
</dbReference>
<sequence>MAKPTLLQTLLGRPSQSYSFPKEKDYHSTKAHMRRVAQAAGHAQSGSEPNSTPGTSREQKLMGTMHVINEKPSVVIIHSPSNYSQHPDNDTSPDPVPDDFHQHVEVDDDDSEEHGSGNDDNDSDDDNNDADIFYTPNTTPRSSMASYPTSTRKRVLSDSFDARSTVSSSTTTATSDTYSIFSSDSTPVSDSTRITTPYNSESGHDSEPKPRHPHVSASTSGSTSSRREAVTRANTERAKRNSRSYTDEDWAKDVRWLVSPDDQKPKKKKSTTSSASSTSSFSSTSPAPSYYITPIRTPSPPKTPPKQKRKTINTFNPSIMMSMTALLEEDEDAYIKKNNPRGRTSSTPDASAGADLARSNTAKSTSSRRDSMKRHSTASSSDGQKLVRRRSRSLEDLGRRRSAIVRVEEDDGVSSTTSAFSTSRSALGPYAPSIPSQGTPGYTSLTLPRAPPPAFAQVTTSKKRASILVDTIGIGVGEGKVDLTRSGIAQTTMASVEVVRGLGGLSTKKAFGALFGLGKQKPSSLGGTGEDLTQKLGFTSWRKPPNHVPSNSVLVQVWAVGVDGVDGRLVGLSLCRNTNNGAGLATRSASTGEIPHTGSKKRLGLLSRSVSTSNGGNGIPWHRRGTSFDSVSSGSTVKSASNASGKNKTIKASSKSAKVDPPEVGYIPGRSFVGRVLEVGWEVRDEIVRKGEWVVGLLDVRKCGALQEFIVVDRHKVFRVPHPTLTSSQSLVDPNPNPDQADVDPAQLLTLASLTLNQPQHQPSSLSRYPIPAPYSSSPSISSSSSSPSPAPSRSNSMRRPKPSMHMNLGPPPPPTLQELALLPLCGVPAYRAVRTFQNAFALSPSSTNPNLDPTAAPWLTDHLAENTKRRALVLRGHDGVGAMAVQMLVRRGWRVCVHAPLVVFPSTSARSGSGSGSSEEGVNAEEEEEEKRYMKDIEDRVRRWGAEEVVFDDGVSGSLSLSFLDEDPYGTDSGAEDQGRGAVLRVIERLIRDGDVFDAVLDTVGGKEVWEASERLLRNIDSGLGVGTLPSAEGVRGLVGKEKESKKGLGRIGSIRKKERDREKEKSKEEKRKSRLFDQKPDKGPGQFTTLFGDTPSRVIPTAGDHFRASLRSMKNNHKEGDEDSGSASTTKKAKGKNKQKTSGGPKVGYAWVSIAQDVDWDGEDVRETIGEVMKMALNEGVRPWVGDSSGASRRVVPFERTPEAFVEGGPLGDGGSVVVRVVE</sequence>